<comment type="caution">
    <text evidence="1">The sequence shown here is derived from an EMBL/GenBank/DDBJ whole genome shotgun (WGS) entry which is preliminary data.</text>
</comment>
<gene>
    <name evidence="1" type="ORF">DSO57_1004751</name>
</gene>
<evidence type="ECO:0000313" key="1">
    <source>
        <dbReference type="EMBL" id="KAJ9086353.1"/>
    </source>
</evidence>
<dbReference type="Proteomes" id="UP001165960">
    <property type="component" value="Unassembled WGS sequence"/>
</dbReference>
<protein>
    <submittedName>
        <fullName evidence="1">Uncharacterized protein</fullName>
    </submittedName>
</protein>
<proteinExistence type="predicted"/>
<keyword evidence="2" id="KW-1185">Reference proteome</keyword>
<dbReference type="EMBL" id="QTSX02000722">
    <property type="protein sequence ID" value="KAJ9086353.1"/>
    <property type="molecule type" value="Genomic_DNA"/>
</dbReference>
<evidence type="ECO:0000313" key="2">
    <source>
        <dbReference type="Proteomes" id="UP001165960"/>
    </source>
</evidence>
<reference evidence="1" key="1">
    <citation type="submission" date="2022-04" db="EMBL/GenBank/DDBJ databases">
        <title>Genome of the entomopathogenic fungus Entomophthora muscae.</title>
        <authorList>
            <person name="Elya C."/>
            <person name="Lovett B.R."/>
            <person name="Lee E."/>
            <person name="Macias A.M."/>
            <person name="Hajek A.E."/>
            <person name="De Bivort B.L."/>
            <person name="Kasson M.T."/>
            <person name="De Fine Licht H.H."/>
            <person name="Stajich J.E."/>
        </authorList>
    </citation>
    <scope>NUCLEOTIDE SEQUENCE</scope>
    <source>
        <strain evidence="1">Berkeley</strain>
    </source>
</reference>
<sequence>MNFVSLVIISAALGQKAASQWKHSRTTPHAFVVQLQAYLKPICLGFMKNTTTLVAPASCVQHDKSVFLAVKAVPKKHKRDEDVVSAPFKVNKEAQPWNDELGRSNLATFQVNFTSDIKSRKLKLRLYDIEDSLDQNSLVQFSKFIKLHVYRFKSIQLVSRPYRLVNGTTCHRALKTAKIENQNDLFCVRPQTSARLEPLTEADVGAPMVAYFKQHSRVKKYFVAGLYTRAIKFPRGVIYVFTKPRAVFEKKEIVTNED</sequence>
<accession>A0ACC2UHQ3</accession>
<name>A0ACC2UHQ3_9FUNG</name>
<organism evidence="1 2">
    <name type="scientific">Entomophthora muscae</name>
    <dbReference type="NCBI Taxonomy" id="34485"/>
    <lineage>
        <taxon>Eukaryota</taxon>
        <taxon>Fungi</taxon>
        <taxon>Fungi incertae sedis</taxon>
        <taxon>Zoopagomycota</taxon>
        <taxon>Entomophthoromycotina</taxon>
        <taxon>Entomophthoromycetes</taxon>
        <taxon>Entomophthorales</taxon>
        <taxon>Entomophthoraceae</taxon>
        <taxon>Entomophthora</taxon>
    </lineage>
</organism>